<sequence length="224" mass="25948">MDRYIRVMKYAEGAADTDTDQAYYVMHGFLDFIAPSTIQEAYERAMVSESFGSTWTGVPVASSTSSQSVRGCRDDQRKKKVRRSWLRVTLVHYNSQHRRILNISTIKGLMVEAVARDRVGVRIKYKDRDISLVRHSDRDRDNMFHLDKDFIEVIVGCRVRISRRERDVLKRSHYSKCSVGFQKKASLRRKALTKEYLLLYVTIFGARAPTGAISKFLDQQSLRV</sequence>
<proteinExistence type="predicted"/>
<evidence type="ECO:0000313" key="1">
    <source>
        <dbReference type="EMBL" id="KAK9169202.1"/>
    </source>
</evidence>
<organism evidence="1 2">
    <name type="scientific">Stephania yunnanensis</name>
    <dbReference type="NCBI Taxonomy" id="152371"/>
    <lineage>
        <taxon>Eukaryota</taxon>
        <taxon>Viridiplantae</taxon>
        <taxon>Streptophyta</taxon>
        <taxon>Embryophyta</taxon>
        <taxon>Tracheophyta</taxon>
        <taxon>Spermatophyta</taxon>
        <taxon>Magnoliopsida</taxon>
        <taxon>Ranunculales</taxon>
        <taxon>Menispermaceae</taxon>
        <taxon>Menispermoideae</taxon>
        <taxon>Cissampelideae</taxon>
        <taxon>Stephania</taxon>
    </lineage>
</organism>
<reference evidence="1 2" key="1">
    <citation type="submission" date="2024-01" db="EMBL/GenBank/DDBJ databases">
        <title>Genome assemblies of Stephania.</title>
        <authorList>
            <person name="Yang L."/>
        </authorList>
    </citation>
    <scope>NUCLEOTIDE SEQUENCE [LARGE SCALE GENOMIC DNA]</scope>
    <source>
        <strain evidence="1">YNDBR</strain>
        <tissue evidence="1">Leaf</tissue>
    </source>
</reference>
<dbReference type="Proteomes" id="UP001420932">
    <property type="component" value="Unassembled WGS sequence"/>
</dbReference>
<name>A0AAP0LFC2_9MAGN</name>
<dbReference type="AlphaFoldDB" id="A0AAP0LFC2"/>
<evidence type="ECO:0000313" key="2">
    <source>
        <dbReference type="Proteomes" id="UP001420932"/>
    </source>
</evidence>
<comment type="caution">
    <text evidence="1">The sequence shown here is derived from an EMBL/GenBank/DDBJ whole genome shotgun (WGS) entry which is preliminary data.</text>
</comment>
<dbReference type="EMBL" id="JBBNAF010000001">
    <property type="protein sequence ID" value="KAK9169202.1"/>
    <property type="molecule type" value="Genomic_DNA"/>
</dbReference>
<protein>
    <submittedName>
        <fullName evidence="1">Uncharacterized protein</fullName>
    </submittedName>
</protein>
<gene>
    <name evidence="1" type="ORF">Syun_001342</name>
</gene>
<keyword evidence="2" id="KW-1185">Reference proteome</keyword>
<accession>A0AAP0LFC2</accession>